<feature type="compositionally biased region" description="Low complexity" evidence="1">
    <location>
        <begin position="88"/>
        <end position="97"/>
    </location>
</feature>
<evidence type="ECO:0000313" key="2">
    <source>
        <dbReference type="EMBL" id="GBG42290.1"/>
    </source>
</evidence>
<comment type="caution">
    <text evidence="2">The sequence shown here is derived from an EMBL/GenBank/DDBJ whole genome shotgun (WGS) entry which is preliminary data.</text>
</comment>
<feature type="compositionally biased region" description="Basic and acidic residues" evidence="1">
    <location>
        <begin position="62"/>
        <end position="76"/>
    </location>
</feature>
<proteinExistence type="predicted"/>
<organism evidence="2 3">
    <name type="scientific">Chara braunii</name>
    <name type="common">Braun's stonewort</name>
    <dbReference type="NCBI Taxonomy" id="69332"/>
    <lineage>
        <taxon>Eukaryota</taxon>
        <taxon>Viridiplantae</taxon>
        <taxon>Streptophyta</taxon>
        <taxon>Charophyceae</taxon>
        <taxon>Charales</taxon>
        <taxon>Characeae</taxon>
        <taxon>Chara</taxon>
    </lineage>
</organism>
<feature type="non-terminal residue" evidence="2">
    <location>
        <position position="1"/>
    </location>
</feature>
<accession>A0A388JJN6</accession>
<dbReference type="EMBL" id="BFEA01002676">
    <property type="protein sequence ID" value="GBG42290.1"/>
    <property type="molecule type" value="Genomic_DNA"/>
</dbReference>
<gene>
    <name evidence="2" type="ORF">CBR_g75717</name>
</gene>
<evidence type="ECO:0000256" key="1">
    <source>
        <dbReference type="SAM" id="MobiDB-lite"/>
    </source>
</evidence>
<sequence>VMPERSAFGGRGYLPRMGQKITIVVGEPIEFDLFHLKKLALSQATGISLDQDQQKLGNSDIPRPKEEQMDQQKESRNNSGSSAGYHGGPAATAGTGPRLWRQQVDSVPSAAETTFPELEAFVSQETSESRSVVAGHDDIPTRTVAGQAIVDPVHRWLYSHITSQIHGALQKLVYEAHSLNAHGSQ</sequence>
<protein>
    <submittedName>
        <fullName evidence="2">Uncharacterized protein</fullName>
    </submittedName>
</protein>
<keyword evidence="3" id="KW-1185">Reference proteome</keyword>
<evidence type="ECO:0000313" key="3">
    <source>
        <dbReference type="Proteomes" id="UP000265515"/>
    </source>
</evidence>
<dbReference type="AlphaFoldDB" id="A0A388JJN6"/>
<dbReference type="Proteomes" id="UP000265515">
    <property type="component" value="Unassembled WGS sequence"/>
</dbReference>
<name>A0A388JJN6_CHABU</name>
<feature type="region of interest" description="Disordered" evidence="1">
    <location>
        <begin position="51"/>
        <end position="99"/>
    </location>
</feature>
<dbReference type="Gramene" id="GBG42290">
    <property type="protein sequence ID" value="GBG42290"/>
    <property type="gene ID" value="CBR_g75717"/>
</dbReference>
<reference evidence="2 3" key="1">
    <citation type="journal article" date="2018" name="Cell">
        <title>The Chara Genome: Secondary Complexity and Implications for Plant Terrestrialization.</title>
        <authorList>
            <person name="Nishiyama T."/>
            <person name="Sakayama H."/>
            <person name="Vries J.D."/>
            <person name="Buschmann H."/>
            <person name="Saint-Marcoux D."/>
            <person name="Ullrich K.K."/>
            <person name="Haas F.B."/>
            <person name="Vanderstraeten L."/>
            <person name="Becker D."/>
            <person name="Lang D."/>
            <person name="Vosolsobe S."/>
            <person name="Rombauts S."/>
            <person name="Wilhelmsson P.K.I."/>
            <person name="Janitza P."/>
            <person name="Kern R."/>
            <person name="Heyl A."/>
            <person name="Rumpler F."/>
            <person name="Villalobos L.I.A.C."/>
            <person name="Clay J.M."/>
            <person name="Skokan R."/>
            <person name="Toyoda A."/>
            <person name="Suzuki Y."/>
            <person name="Kagoshima H."/>
            <person name="Schijlen E."/>
            <person name="Tajeshwar N."/>
            <person name="Catarino B."/>
            <person name="Hetherington A.J."/>
            <person name="Saltykova A."/>
            <person name="Bonnot C."/>
            <person name="Breuninger H."/>
            <person name="Symeonidi A."/>
            <person name="Radhakrishnan G.V."/>
            <person name="Van Nieuwerburgh F."/>
            <person name="Deforce D."/>
            <person name="Chang C."/>
            <person name="Karol K.G."/>
            <person name="Hedrich R."/>
            <person name="Ulvskov P."/>
            <person name="Glockner G."/>
            <person name="Delwiche C.F."/>
            <person name="Petrasek J."/>
            <person name="Van de Peer Y."/>
            <person name="Friml J."/>
            <person name="Beilby M."/>
            <person name="Dolan L."/>
            <person name="Kohara Y."/>
            <person name="Sugano S."/>
            <person name="Fujiyama A."/>
            <person name="Delaux P.-M."/>
            <person name="Quint M."/>
            <person name="TheiBen G."/>
            <person name="Hagemann M."/>
            <person name="Harholt J."/>
            <person name="Dunand C."/>
            <person name="Zachgo S."/>
            <person name="Langdale J."/>
            <person name="Maumus F."/>
            <person name="Straeten D.V.D."/>
            <person name="Gould S.B."/>
            <person name="Rensing S.A."/>
        </authorList>
    </citation>
    <scope>NUCLEOTIDE SEQUENCE [LARGE SCALE GENOMIC DNA]</scope>
    <source>
        <strain evidence="2 3">S276</strain>
    </source>
</reference>